<dbReference type="OrthoDB" id="1306001at2759"/>
<keyword evidence="2" id="KW-1185">Reference proteome</keyword>
<dbReference type="EMBL" id="DF974220">
    <property type="protein sequence ID" value="GAU46504.1"/>
    <property type="molecule type" value="Genomic_DNA"/>
</dbReference>
<dbReference type="PANTHER" id="PTHR36617:SF16">
    <property type="entry name" value="OS04G0516500 PROTEIN"/>
    <property type="match status" value="1"/>
</dbReference>
<organism evidence="1 2">
    <name type="scientific">Trifolium subterraneum</name>
    <name type="common">Subterranean clover</name>
    <dbReference type="NCBI Taxonomy" id="3900"/>
    <lineage>
        <taxon>Eukaryota</taxon>
        <taxon>Viridiplantae</taxon>
        <taxon>Streptophyta</taxon>
        <taxon>Embryophyta</taxon>
        <taxon>Tracheophyta</taxon>
        <taxon>Spermatophyta</taxon>
        <taxon>Magnoliopsida</taxon>
        <taxon>eudicotyledons</taxon>
        <taxon>Gunneridae</taxon>
        <taxon>Pentapetalae</taxon>
        <taxon>rosids</taxon>
        <taxon>fabids</taxon>
        <taxon>Fabales</taxon>
        <taxon>Fabaceae</taxon>
        <taxon>Papilionoideae</taxon>
        <taxon>50 kb inversion clade</taxon>
        <taxon>NPAAA clade</taxon>
        <taxon>Hologalegina</taxon>
        <taxon>IRL clade</taxon>
        <taxon>Trifolieae</taxon>
        <taxon>Trifolium</taxon>
    </lineage>
</organism>
<evidence type="ECO:0008006" key="3">
    <source>
        <dbReference type="Google" id="ProtNLM"/>
    </source>
</evidence>
<dbReference type="PANTHER" id="PTHR36617">
    <property type="entry name" value="PROTEIN, PUTATIVE-RELATED"/>
    <property type="match status" value="1"/>
</dbReference>
<sequence length="78" mass="8968">MGKGNSTRFWLDVWVGAVSLSDHFPHIYSVSVKKQTTVRDMWGWLWRAWDGGVTINELTELLPGLGWGSDIQWSYQRG</sequence>
<evidence type="ECO:0000313" key="1">
    <source>
        <dbReference type="EMBL" id="GAU46504.1"/>
    </source>
</evidence>
<dbReference type="AlphaFoldDB" id="A0A2Z6NQJ0"/>
<gene>
    <name evidence="1" type="ORF">TSUD_285860</name>
</gene>
<evidence type="ECO:0000313" key="2">
    <source>
        <dbReference type="Proteomes" id="UP000242715"/>
    </source>
</evidence>
<reference evidence="2" key="1">
    <citation type="journal article" date="2017" name="Front. Plant Sci.">
        <title>Climate Clever Clovers: New Paradigm to Reduce the Environmental Footprint of Ruminants by Breeding Low Methanogenic Forages Utilizing Haplotype Variation.</title>
        <authorList>
            <person name="Kaur P."/>
            <person name="Appels R."/>
            <person name="Bayer P.E."/>
            <person name="Keeble-Gagnere G."/>
            <person name="Wang J."/>
            <person name="Hirakawa H."/>
            <person name="Shirasawa K."/>
            <person name="Vercoe P."/>
            <person name="Stefanova K."/>
            <person name="Durmic Z."/>
            <person name="Nichols P."/>
            <person name="Revell C."/>
            <person name="Isobe S.N."/>
            <person name="Edwards D."/>
            <person name="Erskine W."/>
        </authorList>
    </citation>
    <scope>NUCLEOTIDE SEQUENCE [LARGE SCALE GENOMIC DNA]</scope>
    <source>
        <strain evidence="2">cv. Daliak</strain>
    </source>
</reference>
<proteinExistence type="predicted"/>
<protein>
    <recommendedName>
        <fullName evidence="3">Reverse transcriptase zinc-binding domain-containing protein</fullName>
    </recommendedName>
</protein>
<dbReference type="Proteomes" id="UP000242715">
    <property type="component" value="Unassembled WGS sequence"/>
</dbReference>
<name>A0A2Z6NQJ0_TRISU</name>
<accession>A0A2Z6NQJ0</accession>